<evidence type="ECO:0000313" key="3">
    <source>
        <dbReference type="Proteomes" id="UP001292079"/>
    </source>
</evidence>
<name>A0AAE2D5Z5_SCHME</name>
<dbReference type="AlphaFoldDB" id="A0AAE2D5Z5"/>
<organism evidence="2 3">
    <name type="scientific">Schistosoma mekongi</name>
    <name type="common">Parasitic worm</name>
    <dbReference type="NCBI Taxonomy" id="38744"/>
    <lineage>
        <taxon>Eukaryota</taxon>
        <taxon>Metazoa</taxon>
        <taxon>Spiralia</taxon>
        <taxon>Lophotrochozoa</taxon>
        <taxon>Platyhelminthes</taxon>
        <taxon>Trematoda</taxon>
        <taxon>Digenea</taxon>
        <taxon>Strigeidida</taxon>
        <taxon>Schistosomatoidea</taxon>
        <taxon>Schistosomatidae</taxon>
        <taxon>Schistosoma</taxon>
    </lineage>
</organism>
<gene>
    <name evidence="2" type="ORF">MN116_003958</name>
</gene>
<dbReference type="Proteomes" id="UP001292079">
    <property type="component" value="Unassembled WGS sequence"/>
</dbReference>
<evidence type="ECO:0000313" key="2">
    <source>
        <dbReference type="EMBL" id="KAK4472733.1"/>
    </source>
</evidence>
<reference evidence="2" key="2">
    <citation type="journal article" date="2023" name="Infect Dis Poverty">
        <title>Chromosome-scale genome of the human blood fluke Schistosoma mekongi and its implications for public health.</title>
        <authorList>
            <person name="Zhou M."/>
            <person name="Xu L."/>
            <person name="Xu D."/>
            <person name="Chen W."/>
            <person name="Khan J."/>
            <person name="Hu Y."/>
            <person name="Huang H."/>
            <person name="Wei H."/>
            <person name="Zhang Y."/>
            <person name="Chusongsang P."/>
            <person name="Tanasarnprasert K."/>
            <person name="Hu X."/>
            <person name="Limpanont Y."/>
            <person name="Lv Z."/>
        </authorList>
    </citation>
    <scope>NUCLEOTIDE SEQUENCE</scope>
    <source>
        <strain evidence="2">LV_2022a</strain>
    </source>
</reference>
<sequence length="204" mass="23915">MSSKLWLGKSLADLIIVRNGLLTTIRNNKQNHRNSVSRKQNIFTMNSVEEDSENTKNLHECLNATLEEKQKLENMLSSMKAESSSFKNNIESALEELRKINEEIQDIQMKKKIVIRKQSIRQQREQKAQGELSSLCANKQEIENLINAELEISLNERIQQLEECIKYSENHWIFRYFNNTNSETEVDKQETEVDEILQIENKQT</sequence>
<proteinExistence type="predicted"/>
<feature type="coiled-coil region" evidence="1">
    <location>
        <begin position="62"/>
        <end position="117"/>
    </location>
</feature>
<reference evidence="2" key="1">
    <citation type="submission" date="2022-04" db="EMBL/GenBank/DDBJ databases">
        <authorList>
            <person name="Xu L."/>
            <person name="Lv Z."/>
        </authorList>
    </citation>
    <scope>NUCLEOTIDE SEQUENCE</scope>
    <source>
        <strain evidence="2">LV_2022a</strain>
    </source>
</reference>
<protein>
    <submittedName>
        <fullName evidence="2">Uncharacterized protein</fullName>
    </submittedName>
</protein>
<dbReference type="EMBL" id="JALJAT010000002">
    <property type="protein sequence ID" value="KAK4472733.1"/>
    <property type="molecule type" value="Genomic_DNA"/>
</dbReference>
<keyword evidence="1" id="KW-0175">Coiled coil</keyword>
<accession>A0AAE2D5Z5</accession>
<comment type="caution">
    <text evidence="2">The sequence shown here is derived from an EMBL/GenBank/DDBJ whole genome shotgun (WGS) entry which is preliminary data.</text>
</comment>
<evidence type="ECO:0000256" key="1">
    <source>
        <dbReference type="SAM" id="Coils"/>
    </source>
</evidence>
<keyword evidence="3" id="KW-1185">Reference proteome</keyword>